<evidence type="ECO:0000259" key="9">
    <source>
        <dbReference type="Pfam" id="PF17921"/>
    </source>
</evidence>
<sequence length="464" mass="52268">MNGLGAVLLQNDAPVAFASKSLTETEKRYANIERELLAVVFGCERFHTYIYGKPVIVKSDHKPLQNIHQKHIAHAPPRLQRMLLRIQPYDCTILYKPGKEMVIADYLSRANPEEGNTIALEATIYAVHATDSKIEQIKTETKKDPELGPLLEQIIHGWPDNSNQVQKGLRRYCSITDYLSVDGGLVLKGAAIVIPKTMREEILARIHDGHQGIQKSILKARDCVYWHGLQKDITEMVQSCIHCSEHSKSQRKEPLQPHEIPGRPWQKIAADLFEIDAEILFGRRIQGTLPSRIRDTNPKSADIKQRLIDRQHTQKHYYDTHTKELPVLQVNSRITVQDTTTGRWSPATVINHSGDPRSYIVQTDSGQILRRNRLHLRETQVPKEMTASPRSSRGEEHHLLSSQIANNADVIPTNTEPHGSGLGLPSTTKDDDLPGNSSGTNDNAPSSHTSRYGRAIVRPKRFSD</sequence>
<dbReference type="SUPFAM" id="SSF56672">
    <property type="entry name" value="DNA/RNA polymerases"/>
    <property type="match status" value="1"/>
</dbReference>
<dbReference type="InterPro" id="IPR041588">
    <property type="entry name" value="Integrase_H2C2"/>
</dbReference>
<evidence type="ECO:0000313" key="11">
    <source>
        <dbReference type="Proteomes" id="UP000735302"/>
    </source>
</evidence>
<dbReference type="AlphaFoldDB" id="A0AAV4DYQ5"/>
<dbReference type="PANTHER" id="PTHR37984">
    <property type="entry name" value="PROTEIN CBG26694"/>
    <property type="match status" value="1"/>
</dbReference>
<evidence type="ECO:0000256" key="2">
    <source>
        <dbReference type="ARBA" id="ARBA00022695"/>
    </source>
</evidence>
<gene>
    <name evidence="10" type="ORF">PoB_007595700</name>
</gene>
<keyword evidence="1" id="KW-0808">Transferase</keyword>
<dbReference type="PANTHER" id="PTHR37984:SF7">
    <property type="entry name" value="INTEGRASE CATALYTIC DOMAIN-CONTAINING PROTEIN"/>
    <property type="match status" value="1"/>
</dbReference>
<feature type="compositionally biased region" description="Polar residues" evidence="7">
    <location>
        <begin position="435"/>
        <end position="450"/>
    </location>
</feature>
<keyword evidence="11" id="KW-1185">Reference proteome</keyword>
<dbReference type="GO" id="GO:0004519">
    <property type="term" value="F:endonuclease activity"/>
    <property type="evidence" value="ECO:0007669"/>
    <property type="project" value="UniProtKB-KW"/>
</dbReference>
<evidence type="ECO:0000256" key="3">
    <source>
        <dbReference type="ARBA" id="ARBA00022722"/>
    </source>
</evidence>
<evidence type="ECO:0000256" key="6">
    <source>
        <dbReference type="ARBA" id="ARBA00022918"/>
    </source>
</evidence>
<dbReference type="InterPro" id="IPR043502">
    <property type="entry name" value="DNA/RNA_pol_sf"/>
</dbReference>
<protein>
    <submittedName>
        <fullName evidence="10">Retrovirus-related pol polyprotein from transposon 297-like protein</fullName>
    </submittedName>
</protein>
<dbReference type="Gene3D" id="1.10.340.70">
    <property type="match status" value="1"/>
</dbReference>
<keyword evidence="4" id="KW-0255">Endonuclease</keyword>
<dbReference type="CDD" id="cd09274">
    <property type="entry name" value="RNase_HI_RT_Ty3"/>
    <property type="match status" value="1"/>
</dbReference>
<evidence type="ECO:0000256" key="1">
    <source>
        <dbReference type="ARBA" id="ARBA00022679"/>
    </source>
</evidence>
<keyword evidence="3" id="KW-0540">Nuclease</keyword>
<evidence type="ECO:0000256" key="4">
    <source>
        <dbReference type="ARBA" id="ARBA00022759"/>
    </source>
</evidence>
<evidence type="ECO:0000259" key="8">
    <source>
        <dbReference type="Pfam" id="PF17917"/>
    </source>
</evidence>
<dbReference type="FunFam" id="1.10.340.70:FF:000003">
    <property type="entry name" value="Protein CBG25708"/>
    <property type="match status" value="1"/>
</dbReference>
<reference evidence="10 11" key="1">
    <citation type="journal article" date="2021" name="Elife">
        <title>Chloroplast acquisition without the gene transfer in kleptoplastic sea slugs, Plakobranchus ocellatus.</title>
        <authorList>
            <person name="Maeda T."/>
            <person name="Takahashi S."/>
            <person name="Yoshida T."/>
            <person name="Shimamura S."/>
            <person name="Takaki Y."/>
            <person name="Nagai Y."/>
            <person name="Toyoda A."/>
            <person name="Suzuki Y."/>
            <person name="Arimoto A."/>
            <person name="Ishii H."/>
            <person name="Satoh N."/>
            <person name="Nishiyama T."/>
            <person name="Hasebe M."/>
            <person name="Maruyama T."/>
            <person name="Minagawa J."/>
            <person name="Obokata J."/>
            <person name="Shigenobu S."/>
        </authorList>
    </citation>
    <scope>NUCLEOTIDE SEQUENCE [LARGE SCALE GENOMIC DNA]</scope>
</reference>
<keyword evidence="2" id="KW-0548">Nucleotidyltransferase</keyword>
<proteinExistence type="predicted"/>
<feature type="domain" description="Integrase zinc-binding" evidence="9">
    <location>
        <begin position="194"/>
        <end position="247"/>
    </location>
</feature>
<evidence type="ECO:0000313" key="10">
    <source>
        <dbReference type="EMBL" id="GFO49452.1"/>
    </source>
</evidence>
<dbReference type="Proteomes" id="UP000735302">
    <property type="component" value="Unassembled WGS sequence"/>
</dbReference>
<keyword evidence="6" id="KW-0695">RNA-directed DNA polymerase</keyword>
<feature type="region of interest" description="Disordered" evidence="7">
    <location>
        <begin position="378"/>
        <end position="464"/>
    </location>
</feature>
<feature type="domain" description="Reverse transcriptase RNase H-like" evidence="8">
    <location>
        <begin position="2"/>
        <end position="89"/>
    </location>
</feature>
<keyword evidence="5" id="KW-0378">Hydrolase</keyword>
<dbReference type="EMBL" id="BLXT01008489">
    <property type="protein sequence ID" value="GFO49452.1"/>
    <property type="molecule type" value="Genomic_DNA"/>
</dbReference>
<dbReference type="GO" id="GO:0016787">
    <property type="term" value="F:hydrolase activity"/>
    <property type="evidence" value="ECO:0007669"/>
    <property type="project" value="UniProtKB-KW"/>
</dbReference>
<dbReference type="InterPro" id="IPR041373">
    <property type="entry name" value="RT_RNaseH"/>
</dbReference>
<feature type="compositionally biased region" description="Polar residues" evidence="7">
    <location>
        <begin position="400"/>
        <end position="417"/>
    </location>
</feature>
<dbReference type="Pfam" id="PF17917">
    <property type="entry name" value="RT_RNaseH"/>
    <property type="match status" value="1"/>
</dbReference>
<dbReference type="GO" id="GO:0003964">
    <property type="term" value="F:RNA-directed DNA polymerase activity"/>
    <property type="evidence" value="ECO:0007669"/>
    <property type="project" value="UniProtKB-KW"/>
</dbReference>
<evidence type="ECO:0000256" key="5">
    <source>
        <dbReference type="ARBA" id="ARBA00022801"/>
    </source>
</evidence>
<dbReference type="Pfam" id="PF17921">
    <property type="entry name" value="Integrase_H2C2"/>
    <property type="match status" value="1"/>
</dbReference>
<accession>A0AAV4DYQ5</accession>
<name>A0AAV4DYQ5_9GAST</name>
<dbReference type="InterPro" id="IPR050951">
    <property type="entry name" value="Retrovirus_Pol_polyprotein"/>
</dbReference>
<organism evidence="10 11">
    <name type="scientific">Plakobranchus ocellatus</name>
    <dbReference type="NCBI Taxonomy" id="259542"/>
    <lineage>
        <taxon>Eukaryota</taxon>
        <taxon>Metazoa</taxon>
        <taxon>Spiralia</taxon>
        <taxon>Lophotrochozoa</taxon>
        <taxon>Mollusca</taxon>
        <taxon>Gastropoda</taxon>
        <taxon>Heterobranchia</taxon>
        <taxon>Euthyneura</taxon>
        <taxon>Panpulmonata</taxon>
        <taxon>Sacoglossa</taxon>
        <taxon>Placobranchoidea</taxon>
        <taxon>Plakobranchidae</taxon>
        <taxon>Plakobranchus</taxon>
    </lineage>
</organism>
<evidence type="ECO:0000256" key="7">
    <source>
        <dbReference type="SAM" id="MobiDB-lite"/>
    </source>
</evidence>
<comment type="caution">
    <text evidence="10">The sequence shown here is derived from an EMBL/GenBank/DDBJ whole genome shotgun (WGS) entry which is preliminary data.</text>
</comment>